<proteinExistence type="predicted"/>
<evidence type="ECO:0000313" key="2">
    <source>
        <dbReference type="Proteomes" id="UP000237082"/>
    </source>
</evidence>
<evidence type="ECO:0000313" key="1">
    <source>
        <dbReference type="EMBL" id="POZ62895.1"/>
    </source>
</evidence>
<dbReference type="RefSeq" id="WP_146056748.1">
    <property type="nucleotide sequence ID" value="NZ_PQWB01000019.1"/>
</dbReference>
<accession>A0A2S5DIH7</accession>
<keyword evidence="2" id="KW-1185">Reference proteome</keyword>
<dbReference type="AlphaFoldDB" id="A0A2S5DIH7"/>
<feature type="non-terminal residue" evidence="1">
    <location>
        <position position="108"/>
    </location>
</feature>
<gene>
    <name evidence="1" type="ORF">C2I19_05790</name>
</gene>
<reference evidence="2" key="1">
    <citation type="submission" date="2018-02" db="EMBL/GenBank/DDBJ databases">
        <authorList>
            <person name="O'Hara-Hanley K."/>
            <person name="Soby S."/>
        </authorList>
    </citation>
    <scope>NUCLEOTIDE SEQUENCE [LARGE SCALE GENOMIC DNA]</scope>
    <source>
        <strain evidence="2">MWU14-2602</strain>
    </source>
</reference>
<sequence>MIKWATRSIYEEAKPQTDVILRRTPPVAAGHPDYQILRIGQEGETLALLPRYQAFQDYSLWLALNGADFQEIAGNRGEIALSLQAPAAWRAPGGSRLRLEQAILTQPG</sequence>
<dbReference type="Proteomes" id="UP000237082">
    <property type="component" value="Unassembled WGS sequence"/>
</dbReference>
<name>A0A2S5DIH7_9NEIS</name>
<dbReference type="EMBL" id="PQWB01000019">
    <property type="protein sequence ID" value="POZ62895.1"/>
    <property type="molecule type" value="Genomic_DNA"/>
</dbReference>
<organism evidence="1 2">
    <name type="scientific">Chromobacterium alticapitis</name>
    <dbReference type="NCBI Taxonomy" id="2073169"/>
    <lineage>
        <taxon>Bacteria</taxon>
        <taxon>Pseudomonadati</taxon>
        <taxon>Pseudomonadota</taxon>
        <taxon>Betaproteobacteria</taxon>
        <taxon>Neisseriales</taxon>
        <taxon>Chromobacteriaceae</taxon>
        <taxon>Chromobacterium</taxon>
    </lineage>
</organism>
<comment type="caution">
    <text evidence="1">The sequence shown here is derived from an EMBL/GenBank/DDBJ whole genome shotgun (WGS) entry which is preliminary data.</text>
</comment>
<protein>
    <submittedName>
        <fullName evidence="1">Uncharacterized protein</fullName>
    </submittedName>
</protein>